<dbReference type="STRING" id="1330018.A0A167S3Z0"/>
<feature type="compositionally biased region" description="Basic and acidic residues" evidence="1">
    <location>
        <begin position="88"/>
        <end position="106"/>
    </location>
</feature>
<dbReference type="GO" id="GO:0043139">
    <property type="term" value="F:5'-3' DNA helicase activity"/>
    <property type="evidence" value="ECO:0007669"/>
    <property type="project" value="TreeGrafter"/>
</dbReference>
<proteinExistence type="predicted"/>
<organism evidence="2 3">
    <name type="scientific">Calocera viscosa (strain TUFC12733)</name>
    <dbReference type="NCBI Taxonomy" id="1330018"/>
    <lineage>
        <taxon>Eukaryota</taxon>
        <taxon>Fungi</taxon>
        <taxon>Dikarya</taxon>
        <taxon>Basidiomycota</taxon>
        <taxon>Agaricomycotina</taxon>
        <taxon>Dacrymycetes</taxon>
        <taxon>Dacrymycetales</taxon>
        <taxon>Dacrymycetaceae</taxon>
        <taxon>Calocera</taxon>
    </lineage>
</organism>
<evidence type="ECO:0000313" key="3">
    <source>
        <dbReference type="Proteomes" id="UP000076738"/>
    </source>
</evidence>
<feature type="compositionally biased region" description="Polar residues" evidence="1">
    <location>
        <begin position="399"/>
        <end position="411"/>
    </location>
</feature>
<feature type="compositionally biased region" description="Basic and acidic residues" evidence="1">
    <location>
        <begin position="119"/>
        <end position="130"/>
    </location>
</feature>
<feature type="region of interest" description="Disordered" evidence="1">
    <location>
        <begin position="233"/>
        <end position="345"/>
    </location>
</feature>
<feature type="compositionally biased region" description="Basic and acidic residues" evidence="1">
    <location>
        <begin position="157"/>
        <end position="174"/>
    </location>
</feature>
<dbReference type="AlphaFoldDB" id="A0A167S3Z0"/>
<accession>A0A167S3Z0</accession>
<dbReference type="InterPro" id="IPR050534">
    <property type="entry name" value="Coronavir_polyprotein_1ab"/>
</dbReference>
<dbReference type="PANTHER" id="PTHR43788:SF8">
    <property type="entry name" value="DNA-BINDING PROTEIN SMUBP-2"/>
    <property type="match status" value="1"/>
</dbReference>
<dbReference type="SUPFAM" id="SSF52540">
    <property type="entry name" value="P-loop containing nucleoside triphosphate hydrolases"/>
    <property type="match status" value="1"/>
</dbReference>
<reference evidence="2 3" key="1">
    <citation type="journal article" date="2016" name="Mol. Biol. Evol.">
        <title>Comparative Genomics of Early-Diverging Mushroom-Forming Fungi Provides Insights into the Origins of Lignocellulose Decay Capabilities.</title>
        <authorList>
            <person name="Nagy L.G."/>
            <person name="Riley R."/>
            <person name="Tritt A."/>
            <person name="Adam C."/>
            <person name="Daum C."/>
            <person name="Floudas D."/>
            <person name="Sun H."/>
            <person name="Yadav J.S."/>
            <person name="Pangilinan J."/>
            <person name="Larsson K.H."/>
            <person name="Matsuura K."/>
            <person name="Barry K."/>
            <person name="Labutti K."/>
            <person name="Kuo R."/>
            <person name="Ohm R.A."/>
            <person name="Bhattacharya S.S."/>
            <person name="Shirouzu T."/>
            <person name="Yoshinaga Y."/>
            <person name="Martin F.M."/>
            <person name="Grigoriev I.V."/>
            <person name="Hibbett D.S."/>
        </authorList>
    </citation>
    <scope>NUCLEOTIDE SEQUENCE [LARGE SCALE GENOMIC DNA]</scope>
    <source>
        <strain evidence="2 3">TUFC12733</strain>
    </source>
</reference>
<protein>
    <recommendedName>
        <fullName evidence="4">DNA2/NAM7 helicase helicase domain-containing protein</fullName>
    </recommendedName>
</protein>
<dbReference type="Gene3D" id="3.40.50.300">
    <property type="entry name" value="P-loop containing nucleotide triphosphate hydrolases"/>
    <property type="match status" value="2"/>
</dbReference>
<feature type="region of interest" description="Disordered" evidence="1">
    <location>
        <begin position="1"/>
        <end position="201"/>
    </location>
</feature>
<dbReference type="EMBL" id="KV417266">
    <property type="protein sequence ID" value="KZP01561.1"/>
    <property type="molecule type" value="Genomic_DNA"/>
</dbReference>
<sequence>MPYIPHRPPTWRRDAPGSSHSAHDTPPHLDPNYQPRGKRGRASPTLSGGRASPAGRPDKRLRREDGSLREAERSWRDHNFPSLSANPRPRDDNVRHPAHSSRRDDWSWDNNARHPAPASRRDDWSRDNNVRHLAPGSNAVRQDDWSWGEPGPSRRPTPWERGGDADASPPKDDWWLVEPNDTDRAPEWPASPMREWDVPQSTSWADHIPQIAKAVDTRPMPGRPVDRAIFTNTAASVVDEDELLPPRSVTSPSRSVTSPSRSVTSPSRSIASPSPSSARSPSQSTERSRSTVRQKGKQQRKDPGSSLVNGVPIVANNDWGVDDGEWGRIGEEDEEEPFPMDTGNGSAELDWGDPDSGRWDGSAQEPEKDVVQEWEVTPVWEDGPVRDVEPENQADLDTGTPTPASGDTLANPSDLPNGVPKIVYNDVEKLGEVCNTTEQYIGIAAAFTDKARVSAVVLATSDIIVLVDISDKSKPEDLEAEQEARLRELLITILGRSKPTNIAVELGRQALCIHRDIGIHVNGVDLSSSLSGTTRMFYAPEQLALMAKGHPHQKSLTELGKVLGDRGNREEGPNAMTAAVAAALFAGLFTRGRDFELEKIVRMDTRQLLDEELELLGNMQLQTDVVEHVRPTTYEADFASWEITAAKSIMIVNARYATKIRSHMNVMITLGNGRLCPGKAVAVHGRKTLLEIQDNTILRDNAIIESILVVGGDSLSNPEVAKRDWMLSQLREPTRLANRSSIFRSVWFPTEADIKMLKESVACAADLADEDYDWDVKMDESQTNVAAIMCCPEYPLVLAHGPPGSGKTRTISAAVHKWTSLKQTSWLVCQSNIGVKNIAESLINNGFTQFKLLVSKEFYNSWHESVYTNVKNNLITLEDLPDKSEDLRYTLRHHPVMLCTLSMLSNPSLVARGLFNVLPVRNLVIDEASQIFVGDFAHLFYRLAGDLKKVCWFGDPYQLPPFGADHSEDLATVFDLPHLQENMHFLRTTYRVPFALNQFLSDEVYEGNLHSRFKPDRSTNVLKFVHVDGEETKVGTSWRNIKEAETMVSLVEKYYHATDYVILTPHARR</sequence>
<dbReference type="Pfam" id="PF13245">
    <property type="entry name" value="AAA_19"/>
    <property type="match status" value="1"/>
</dbReference>
<name>A0A167S3Z0_CALVF</name>
<feature type="compositionally biased region" description="Low complexity" evidence="1">
    <location>
        <begin position="245"/>
        <end position="285"/>
    </location>
</feature>
<dbReference type="PANTHER" id="PTHR43788">
    <property type="entry name" value="DNA2/NAM7 HELICASE FAMILY MEMBER"/>
    <property type="match status" value="1"/>
</dbReference>
<dbReference type="OrthoDB" id="6513042at2759"/>
<dbReference type="InterPro" id="IPR027417">
    <property type="entry name" value="P-loop_NTPase"/>
</dbReference>
<gene>
    <name evidence="2" type="ORF">CALVIDRAFT_559374</name>
</gene>
<evidence type="ECO:0000256" key="1">
    <source>
        <dbReference type="SAM" id="MobiDB-lite"/>
    </source>
</evidence>
<feature type="compositionally biased region" description="Basic and acidic residues" evidence="1">
    <location>
        <begin position="11"/>
        <end position="27"/>
    </location>
</feature>
<keyword evidence="3" id="KW-1185">Reference proteome</keyword>
<feature type="compositionally biased region" description="Basic and acidic residues" evidence="1">
    <location>
        <begin position="56"/>
        <end position="79"/>
    </location>
</feature>
<evidence type="ECO:0000313" key="2">
    <source>
        <dbReference type="EMBL" id="KZP01561.1"/>
    </source>
</evidence>
<dbReference type="Proteomes" id="UP000076738">
    <property type="component" value="Unassembled WGS sequence"/>
</dbReference>
<evidence type="ECO:0008006" key="4">
    <source>
        <dbReference type="Google" id="ProtNLM"/>
    </source>
</evidence>
<feature type="region of interest" description="Disordered" evidence="1">
    <location>
        <begin position="382"/>
        <end position="414"/>
    </location>
</feature>